<dbReference type="InterPro" id="IPR013201">
    <property type="entry name" value="Prot_inhib_I29"/>
</dbReference>
<accession>A0A0B6YP54</accession>
<sequence>ARLIWSLVYLNFQQMRMKIIVAMLLLVGAYSLDLDIQFEKFKETHGKIYQNRQEELYRRQIWESNMAYI</sequence>
<reference evidence="2" key="1">
    <citation type="submission" date="2014-12" db="EMBL/GenBank/DDBJ databases">
        <title>Insight into the proteome of Arion vulgaris.</title>
        <authorList>
            <person name="Aradska J."/>
            <person name="Bulat T."/>
            <person name="Smidak R."/>
            <person name="Sarate P."/>
            <person name="Gangsoo J."/>
            <person name="Sialana F."/>
            <person name="Bilban M."/>
            <person name="Lubec G."/>
        </authorList>
    </citation>
    <scope>NUCLEOTIDE SEQUENCE</scope>
    <source>
        <tissue evidence="2">Skin</tissue>
    </source>
</reference>
<name>A0A0B6YP54_9EUPU</name>
<organism evidence="2">
    <name type="scientific">Arion vulgaris</name>
    <dbReference type="NCBI Taxonomy" id="1028688"/>
    <lineage>
        <taxon>Eukaryota</taxon>
        <taxon>Metazoa</taxon>
        <taxon>Spiralia</taxon>
        <taxon>Lophotrochozoa</taxon>
        <taxon>Mollusca</taxon>
        <taxon>Gastropoda</taxon>
        <taxon>Heterobranchia</taxon>
        <taxon>Euthyneura</taxon>
        <taxon>Panpulmonata</taxon>
        <taxon>Eupulmonata</taxon>
        <taxon>Stylommatophora</taxon>
        <taxon>Helicina</taxon>
        <taxon>Arionoidea</taxon>
        <taxon>Arionidae</taxon>
        <taxon>Arion</taxon>
    </lineage>
</organism>
<dbReference type="AlphaFoldDB" id="A0A0B6YP54"/>
<dbReference type="InterPro" id="IPR038765">
    <property type="entry name" value="Papain-like_cys_pep_sf"/>
</dbReference>
<feature type="non-terminal residue" evidence="2">
    <location>
        <position position="69"/>
    </location>
</feature>
<evidence type="ECO:0000313" key="2">
    <source>
        <dbReference type="EMBL" id="CEK57546.1"/>
    </source>
</evidence>
<feature type="non-terminal residue" evidence="2">
    <location>
        <position position="1"/>
    </location>
</feature>
<evidence type="ECO:0000259" key="1">
    <source>
        <dbReference type="Pfam" id="PF08246"/>
    </source>
</evidence>
<dbReference type="Pfam" id="PF08246">
    <property type="entry name" value="Inhibitor_I29"/>
    <property type="match status" value="1"/>
</dbReference>
<proteinExistence type="predicted"/>
<dbReference type="SUPFAM" id="SSF54001">
    <property type="entry name" value="Cysteine proteinases"/>
    <property type="match status" value="1"/>
</dbReference>
<feature type="domain" description="Cathepsin propeptide inhibitor" evidence="1">
    <location>
        <begin position="38"/>
        <end position="69"/>
    </location>
</feature>
<gene>
    <name evidence="2" type="primary">ORF30457</name>
</gene>
<dbReference type="Gene3D" id="1.10.287.2250">
    <property type="match status" value="1"/>
</dbReference>
<dbReference type="EMBL" id="HACG01010681">
    <property type="protein sequence ID" value="CEK57546.1"/>
    <property type="molecule type" value="Transcribed_RNA"/>
</dbReference>
<protein>
    <recommendedName>
        <fullName evidence="1">Cathepsin propeptide inhibitor domain-containing protein</fullName>
    </recommendedName>
</protein>